<evidence type="ECO:0000256" key="2">
    <source>
        <dbReference type="ARBA" id="ARBA00002189"/>
    </source>
</evidence>
<keyword evidence="14" id="KW-1185">Reference proteome</keyword>
<evidence type="ECO:0000256" key="5">
    <source>
        <dbReference type="ARBA" id="ARBA00013155"/>
    </source>
</evidence>
<dbReference type="RefSeq" id="WP_379869005.1">
    <property type="nucleotide sequence ID" value="NZ_JBHTBH010000001.1"/>
</dbReference>
<keyword evidence="8 12" id="KW-0808">Transferase</keyword>
<protein>
    <recommendedName>
        <fullName evidence="6 12">Diaminobutyrate--2-oxoglutarate transaminase</fullName>
        <ecNumber evidence="5 12">2.6.1.76</ecNumber>
    </recommendedName>
    <alternativeName>
        <fullName evidence="12">DABA aminotransferase</fullName>
    </alternativeName>
</protein>
<dbReference type="InterPro" id="IPR015421">
    <property type="entry name" value="PyrdxlP-dep_Trfase_major"/>
</dbReference>
<dbReference type="InterPro" id="IPR012773">
    <property type="entry name" value="Ectoine_EctB"/>
</dbReference>
<comment type="pathway">
    <text evidence="3 12">Amine and polyamine biosynthesis; ectoine biosynthesis; L-ectoine from L-aspartate 4-semialdehyde: step 1/3.</text>
</comment>
<accession>A0ABW2KB66</accession>
<dbReference type="NCBIfam" id="TIGR00709">
    <property type="entry name" value="dat"/>
    <property type="match status" value="1"/>
</dbReference>
<dbReference type="PANTHER" id="PTHR43552">
    <property type="entry name" value="DIAMINOBUTYRATE--2-OXOGLUTARATE AMINOTRANSFERASE"/>
    <property type="match status" value="1"/>
</dbReference>
<gene>
    <name evidence="13" type="primary">ectB</name>
    <name evidence="13" type="ORF">ACFQRF_02160</name>
</gene>
<evidence type="ECO:0000256" key="8">
    <source>
        <dbReference type="ARBA" id="ARBA00022679"/>
    </source>
</evidence>
<comment type="cofactor">
    <cofactor evidence="1 12">
        <name>pyridoxal 5'-phosphate</name>
        <dbReference type="ChEBI" id="CHEBI:597326"/>
    </cofactor>
</comment>
<name>A0ABW2KB66_9ACTN</name>
<comment type="function">
    <text evidence="2 12">Catalyzes reversively the conversion of L-aspartate beta-semialdehyde (ASA) to L-2,4-diaminobutyrate (DABA) by transamination with L-glutamate.</text>
</comment>
<dbReference type="InterPro" id="IPR005814">
    <property type="entry name" value="Aminotrans_3"/>
</dbReference>
<dbReference type="GO" id="GO:0045303">
    <property type="term" value="F:diaminobutyrate-2-oxoglutarate transaminase activity"/>
    <property type="evidence" value="ECO:0007669"/>
    <property type="project" value="UniProtKB-EC"/>
</dbReference>
<evidence type="ECO:0000313" key="13">
    <source>
        <dbReference type="EMBL" id="MFC7326533.1"/>
    </source>
</evidence>
<evidence type="ECO:0000256" key="1">
    <source>
        <dbReference type="ARBA" id="ARBA00001933"/>
    </source>
</evidence>
<organism evidence="13 14">
    <name type="scientific">Marinactinospora rubrisoli</name>
    <dbReference type="NCBI Taxonomy" id="2715399"/>
    <lineage>
        <taxon>Bacteria</taxon>
        <taxon>Bacillati</taxon>
        <taxon>Actinomycetota</taxon>
        <taxon>Actinomycetes</taxon>
        <taxon>Streptosporangiales</taxon>
        <taxon>Nocardiopsidaceae</taxon>
        <taxon>Marinactinospora</taxon>
    </lineage>
</organism>
<dbReference type="Proteomes" id="UP001596540">
    <property type="component" value="Unassembled WGS sequence"/>
</dbReference>
<dbReference type="PIRSF" id="PIRSF000521">
    <property type="entry name" value="Transaminase_4ab_Lys_Orn"/>
    <property type="match status" value="1"/>
</dbReference>
<dbReference type="Pfam" id="PF00202">
    <property type="entry name" value="Aminotran_3"/>
    <property type="match status" value="1"/>
</dbReference>
<dbReference type="InterPro" id="IPR004637">
    <property type="entry name" value="Dat"/>
</dbReference>
<dbReference type="NCBIfam" id="NF006733">
    <property type="entry name" value="PRK09264.1"/>
    <property type="match status" value="1"/>
</dbReference>
<dbReference type="Gene3D" id="3.90.1150.10">
    <property type="entry name" value="Aspartate Aminotransferase, domain 1"/>
    <property type="match status" value="1"/>
</dbReference>
<dbReference type="PANTHER" id="PTHR43552:SF2">
    <property type="entry name" value="DIAMINOBUTYRATE--2-OXOGLUTARATE TRANSAMINASE"/>
    <property type="match status" value="1"/>
</dbReference>
<evidence type="ECO:0000256" key="9">
    <source>
        <dbReference type="ARBA" id="ARBA00022898"/>
    </source>
</evidence>
<comment type="caution">
    <text evidence="13">The sequence shown here is derived from an EMBL/GenBank/DDBJ whole genome shotgun (WGS) entry which is preliminary data.</text>
</comment>
<dbReference type="Gene3D" id="3.40.640.10">
    <property type="entry name" value="Type I PLP-dependent aspartate aminotransferase-like (Major domain)"/>
    <property type="match status" value="1"/>
</dbReference>
<evidence type="ECO:0000256" key="11">
    <source>
        <dbReference type="RuleBase" id="RU003560"/>
    </source>
</evidence>
<evidence type="ECO:0000256" key="6">
    <source>
        <dbReference type="ARBA" id="ARBA00014798"/>
    </source>
</evidence>
<evidence type="ECO:0000256" key="3">
    <source>
        <dbReference type="ARBA" id="ARBA00004946"/>
    </source>
</evidence>
<dbReference type="CDD" id="cd00610">
    <property type="entry name" value="OAT_like"/>
    <property type="match status" value="1"/>
</dbReference>
<evidence type="ECO:0000256" key="7">
    <source>
        <dbReference type="ARBA" id="ARBA00022576"/>
    </source>
</evidence>
<sequence length="421" mass="45703">MDIFDRLESEVRSYCRGWPVVFSEARGSHVYDEAGRPFLDFFAGAGSLNYGHNHPELKAVLLDYLAGDSIVHSLDAYTVAKRDFLETFGEVVLRPRGLDYKVQFPGPAGNNAVEAALKLARKITGRETVVSFTNGFHGMTLGALAVTGNSMKRHGAGVPLNHAATMPFDNYLDGQTPDFLWLRSLLEDSGSGLDRPAAVIVETVQGEGGINVASAAWLRGLAELCREHEILLIVDDIQMGCGRTGPFFSFEHAGIEPDIVTLSKSISGYGLPLALTLFKRDLDVWEPGEHNGTFRGPNPSFVTGTAALNLFWRDDRMEKETRVKGDIVEAALTDLAEELTGTGAHVRGRGLARGLGFTEPGVARAVCAEAFRRGLLMETSGPEDEVVKLLPPLTTTEEELRRGLDILAESARAVARVPQPV</sequence>
<dbReference type="EMBL" id="JBHTBH010000001">
    <property type="protein sequence ID" value="MFC7326533.1"/>
    <property type="molecule type" value="Genomic_DNA"/>
</dbReference>
<dbReference type="SUPFAM" id="SSF53383">
    <property type="entry name" value="PLP-dependent transferases"/>
    <property type="match status" value="1"/>
</dbReference>
<evidence type="ECO:0000313" key="14">
    <source>
        <dbReference type="Proteomes" id="UP001596540"/>
    </source>
</evidence>
<reference evidence="14" key="1">
    <citation type="journal article" date="2019" name="Int. J. Syst. Evol. Microbiol.">
        <title>The Global Catalogue of Microorganisms (GCM) 10K type strain sequencing project: providing services to taxonomists for standard genome sequencing and annotation.</title>
        <authorList>
            <consortium name="The Broad Institute Genomics Platform"/>
            <consortium name="The Broad Institute Genome Sequencing Center for Infectious Disease"/>
            <person name="Wu L."/>
            <person name="Ma J."/>
        </authorList>
    </citation>
    <scope>NUCLEOTIDE SEQUENCE [LARGE SCALE GENOMIC DNA]</scope>
    <source>
        <strain evidence="14">CGMCC 4.7382</strain>
    </source>
</reference>
<comment type="catalytic activity">
    <reaction evidence="10 12">
        <text>L-2,4-diaminobutanoate + 2-oxoglutarate = L-aspartate 4-semialdehyde + L-glutamate</text>
        <dbReference type="Rhea" id="RHEA:11160"/>
        <dbReference type="ChEBI" id="CHEBI:16810"/>
        <dbReference type="ChEBI" id="CHEBI:29985"/>
        <dbReference type="ChEBI" id="CHEBI:58761"/>
        <dbReference type="ChEBI" id="CHEBI:537519"/>
        <dbReference type="EC" id="2.6.1.76"/>
    </reaction>
</comment>
<proteinExistence type="inferred from homology"/>
<evidence type="ECO:0000256" key="12">
    <source>
        <dbReference type="RuleBase" id="RU365034"/>
    </source>
</evidence>
<evidence type="ECO:0000256" key="4">
    <source>
        <dbReference type="ARBA" id="ARBA00008954"/>
    </source>
</evidence>
<dbReference type="NCBIfam" id="TIGR02407">
    <property type="entry name" value="ectoine_ectB"/>
    <property type="match status" value="1"/>
</dbReference>
<comment type="similarity">
    <text evidence="4 11">Belongs to the class-III pyridoxal-phosphate-dependent aminotransferase family.</text>
</comment>
<dbReference type="InterPro" id="IPR015424">
    <property type="entry name" value="PyrdxlP-dep_Trfase"/>
</dbReference>
<keyword evidence="9 11" id="KW-0663">Pyridoxal phosphate</keyword>
<dbReference type="InterPro" id="IPR049704">
    <property type="entry name" value="Aminotrans_3_PPA_site"/>
</dbReference>
<keyword evidence="7 12" id="KW-0032">Aminotransferase</keyword>
<dbReference type="InterPro" id="IPR015422">
    <property type="entry name" value="PyrdxlP-dep_Trfase_small"/>
</dbReference>
<dbReference type="EC" id="2.6.1.76" evidence="5 12"/>
<evidence type="ECO:0000256" key="10">
    <source>
        <dbReference type="ARBA" id="ARBA00049111"/>
    </source>
</evidence>
<dbReference type="PROSITE" id="PS00600">
    <property type="entry name" value="AA_TRANSFER_CLASS_3"/>
    <property type="match status" value="1"/>
</dbReference>